<name>A0ABU3U7L6_9FLAO</name>
<dbReference type="EMBL" id="JAWHTF010000005">
    <property type="protein sequence ID" value="MDU8886399.1"/>
    <property type="molecule type" value="Genomic_DNA"/>
</dbReference>
<proteinExistence type="predicted"/>
<reference evidence="1 2" key="1">
    <citation type="submission" date="2023-10" db="EMBL/GenBank/DDBJ databases">
        <title>Marimonas sp. nov. isolated from tidal mud flat.</title>
        <authorList>
            <person name="Jaincy N.J."/>
            <person name="Srinivasan S."/>
            <person name="Lee S.-S."/>
        </authorList>
    </citation>
    <scope>NUCLEOTIDE SEQUENCE [LARGE SCALE GENOMIC DNA]</scope>
    <source>
        <strain evidence="1 2">MJ-SS3</strain>
    </source>
</reference>
<protein>
    <recommendedName>
        <fullName evidence="3">Lipoprotein</fullName>
    </recommendedName>
</protein>
<evidence type="ECO:0008006" key="3">
    <source>
        <dbReference type="Google" id="ProtNLM"/>
    </source>
</evidence>
<organism evidence="1 2">
    <name type="scientific">Gilvirhabdus luticola</name>
    <dbReference type="NCBI Taxonomy" id="3079858"/>
    <lineage>
        <taxon>Bacteria</taxon>
        <taxon>Pseudomonadati</taxon>
        <taxon>Bacteroidota</taxon>
        <taxon>Flavobacteriia</taxon>
        <taxon>Flavobacteriales</taxon>
        <taxon>Flavobacteriaceae</taxon>
        <taxon>Gilvirhabdus</taxon>
    </lineage>
</organism>
<dbReference type="RefSeq" id="WP_316662424.1">
    <property type="nucleotide sequence ID" value="NZ_JAWHTF010000005.1"/>
</dbReference>
<comment type="caution">
    <text evidence="1">The sequence shown here is derived from an EMBL/GenBank/DDBJ whole genome shotgun (WGS) entry which is preliminary data.</text>
</comment>
<evidence type="ECO:0000313" key="2">
    <source>
        <dbReference type="Proteomes" id="UP001268651"/>
    </source>
</evidence>
<dbReference type="Proteomes" id="UP001268651">
    <property type="component" value="Unassembled WGS sequence"/>
</dbReference>
<evidence type="ECO:0000313" key="1">
    <source>
        <dbReference type="EMBL" id="MDU8886399.1"/>
    </source>
</evidence>
<sequence length="241" mass="27100">MKKHVLFISILTLIFFGCSNNESEPLQETQQREFYSKMVKDFIASDDFKNYFNHNFKNSSTAQARSSNSGGNGNGVWFIENAEGAFWSIGIRNDNDTPDFPDDDFTEKVVFLAGKPSDIKVFKSGYAMAQSSSNNAFCFVIDFSDFSFLGNDCYDKKGHFNMKVSGNLMVDEAPWGTFYFIEYDSIFLHANNITINNESITYDEETGEPLYCNGDATIEKSVSLKLMGDGDGPLEGRIDIE</sequence>
<keyword evidence="2" id="KW-1185">Reference proteome</keyword>
<accession>A0ABU3U7L6</accession>
<dbReference type="PROSITE" id="PS51257">
    <property type="entry name" value="PROKAR_LIPOPROTEIN"/>
    <property type="match status" value="1"/>
</dbReference>
<gene>
    <name evidence="1" type="ORF">RXV94_09530</name>
</gene>